<dbReference type="STRING" id="56723.ENSLBEP00000006796"/>
<dbReference type="Pfam" id="PF06046">
    <property type="entry name" value="Sec6"/>
    <property type="match status" value="1"/>
</dbReference>
<dbReference type="GO" id="GO:0000145">
    <property type="term" value="C:exocyst"/>
    <property type="evidence" value="ECO:0007669"/>
    <property type="project" value="InterPro"/>
</dbReference>
<dbReference type="RefSeq" id="XP_020505357.1">
    <property type="nucleotide sequence ID" value="XM_020649701.3"/>
</dbReference>
<comment type="similarity">
    <text evidence="1">Belongs to the SEC6 family.</text>
</comment>
<dbReference type="InterPro" id="IPR042532">
    <property type="entry name" value="EXOC3/Sec6_C"/>
</dbReference>
<dbReference type="GO" id="GO:0051601">
    <property type="term" value="P:exocyst localization"/>
    <property type="evidence" value="ECO:0007669"/>
    <property type="project" value="TreeGrafter"/>
</dbReference>
<dbReference type="InParanoid" id="A0A3Q3EH15"/>
<dbReference type="InterPro" id="IPR010326">
    <property type="entry name" value="EXOC3/Sec6"/>
</dbReference>
<dbReference type="GO" id="GO:0006887">
    <property type="term" value="P:exocytosis"/>
    <property type="evidence" value="ECO:0007669"/>
    <property type="project" value="InterPro"/>
</dbReference>
<proteinExistence type="inferred from homology"/>
<feature type="compositionally biased region" description="Polar residues" evidence="2">
    <location>
        <begin position="65"/>
        <end position="76"/>
    </location>
</feature>
<dbReference type="Ensembl" id="ENSLBET00000007138.1">
    <property type="protein sequence ID" value="ENSLBEP00000006796.1"/>
    <property type="gene ID" value="ENSLBEG00000005258.1"/>
</dbReference>
<protein>
    <submittedName>
        <fullName evidence="3">Tumor necrosis factor, alpha-induced protein 2b</fullName>
    </submittedName>
</protein>
<dbReference type="GO" id="GO:0000149">
    <property type="term" value="F:SNARE binding"/>
    <property type="evidence" value="ECO:0007669"/>
    <property type="project" value="TreeGrafter"/>
</dbReference>
<evidence type="ECO:0000313" key="3">
    <source>
        <dbReference type="Ensembl" id="ENSLBEP00000006796.1"/>
    </source>
</evidence>
<dbReference type="PANTHER" id="PTHR21292:SF4">
    <property type="entry name" value="TUMOR NECROSIS FACTOR ALPHA-INDUCED PROTEIN 2"/>
    <property type="match status" value="1"/>
</dbReference>
<feature type="region of interest" description="Disordered" evidence="2">
    <location>
        <begin position="25"/>
        <end position="51"/>
    </location>
</feature>
<dbReference type="OrthoDB" id="190098at2759"/>
<dbReference type="Proteomes" id="UP000261660">
    <property type="component" value="Unplaced"/>
</dbReference>
<sequence length="673" mass="77052">MCSSCLPCRSCREALSEFISRTRMRTRSESAESVGLGMNHPPDQNGKPEGGRRFKLKLWGGQKAQSQAVVGNTTPPTGGRYSPRDKEPKIVAPTLEEILAAKDAQHLCEASRQLIEREERLFGEKIETDSLTHNAEEVDKLAVDYKNLKSLIFTTLRLSLSPGEISVEALTSAVKALNQVVDQDQQWKKGNWPTPAWRHDDLKKLHESTLRSLVEDRMDNSTLPHADKREMSSFQVDVNSMGRQLKDDLLLVVEVVKRCYPPEQDICNFYAGLYHQTFSSRLRKIADFGLEDKDCTFLLRWVNEYYPQILQKPELSCEINAEVLGKLLPEELLKPLEEQFLSKQQEELQTYIVRVLDEAEQRWRKGEEPTREDGCFVSHVAYDIIQLVHSMVSTAATIVGDIHKAQIITSQLKALLPSFQTFQNNVMKQNKPNSQPIIKANLGCIQQFMELFNKKHHLFQDDVRTKCLQILTDMKQSAHTYLLKPVHVVLKPKYYLLGTSDWLKKPEVFETLLDSMEKEIQDLQGSIQSCHQELIGQLHQEVTAEYVKRLLKVKVKLKDREQQHKAYQKIKDNAESLQDLFGRMGSKEDWLNEILAKIAEVLKLQELPAIQMEVVSLGTSFPDLSEKHVSALLKLKTNVSKDNRKTVKDTLSDYLKEIDNVASRPFFSKVQVK</sequence>
<evidence type="ECO:0000256" key="1">
    <source>
        <dbReference type="ARBA" id="ARBA00009447"/>
    </source>
</evidence>
<dbReference type="FunCoup" id="A0A3Q3EH15">
    <property type="interactions" value="312"/>
</dbReference>
<keyword evidence="4" id="KW-1185">Reference proteome</keyword>
<dbReference type="AlphaFoldDB" id="A0A3Q3EH15"/>
<dbReference type="Gene3D" id="1.10.357.70">
    <property type="entry name" value="Exocyst complex component Sec6, C-terminal domain"/>
    <property type="match status" value="1"/>
</dbReference>
<accession>A0A3Q3EH15</accession>
<dbReference type="GeneTree" id="ENSGT01030000234613"/>
<feature type="region of interest" description="Disordered" evidence="2">
    <location>
        <begin position="65"/>
        <end position="86"/>
    </location>
</feature>
<evidence type="ECO:0000313" key="4">
    <source>
        <dbReference type="Proteomes" id="UP000261660"/>
    </source>
</evidence>
<dbReference type="PANTHER" id="PTHR21292">
    <property type="entry name" value="EXOCYST COMPLEX COMPONENT SEC6-RELATED"/>
    <property type="match status" value="1"/>
</dbReference>
<reference evidence="3" key="2">
    <citation type="submission" date="2025-09" db="UniProtKB">
        <authorList>
            <consortium name="Ensembl"/>
        </authorList>
    </citation>
    <scope>IDENTIFICATION</scope>
</reference>
<evidence type="ECO:0000256" key="2">
    <source>
        <dbReference type="SAM" id="MobiDB-lite"/>
    </source>
</evidence>
<name>A0A3Q3EH15_9LABR</name>
<dbReference type="GeneID" id="109995834"/>
<organism evidence="3 4">
    <name type="scientific">Labrus bergylta</name>
    <name type="common">ballan wrasse</name>
    <dbReference type="NCBI Taxonomy" id="56723"/>
    <lineage>
        <taxon>Eukaryota</taxon>
        <taxon>Metazoa</taxon>
        <taxon>Chordata</taxon>
        <taxon>Craniata</taxon>
        <taxon>Vertebrata</taxon>
        <taxon>Euteleostomi</taxon>
        <taxon>Actinopterygii</taxon>
        <taxon>Neopterygii</taxon>
        <taxon>Teleostei</taxon>
        <taxon>Neoteleostei</taxon>
        <taxon>Acanthomorphata</taxon>
        <taxon>Eupercaria</taxon>
        <taxon>Labriformes</taxon>
        <taxon>Labridae</taxon>
        <taxon>Labrus</taxon>
    </lineage>
</organism>
<reference evidence="3" key="1">
    <citation type="submission" date="2025-08" db="UniProtKB">
        <authorList>
            <consortium name="Ensembl"/>
        </authorList>
    </citation>
    <scope>IDENTIFICATION</scope>
</reference>